<evidence type="ECO:0000313" key="5">
    <source>
        <dbReference type="Proteomes" id="UP000801864"/>
    </source>
</evidence>
<dbReference type="PANTHER" id="PTHR11566">
    <property type="entry name" value="DYNAMIN"/>
    <property type="match status" value="1"/>
</dbReference>
<protein>
    <submittedName>
        <fullName evidence="4">Interferon-induced GTP-binding protein MxB</fullName>
    </submittedName>
</protein>
<keyword evidence="1" id="KW-0547">Nucleotide-binding</keyword>
<dbReference type="InterPro" id="IPR001401">
    <property type="entry name" value="Dynamin_GTPase"/>
</dbReference>
<dbReference type="GO" id="GO:0006897">
    <property type="term" value="P:endocytosis"/>
    <property type="evidence" value="ECO:0007669"/>
    <property type="project" value="TreeGrafter"/>
</dbReference>
<dbReference type="GO" id="GO:0003924">
    <property type="term" value="F:GTPase activity"/>
    <property type="evidence" value="ECO:0007669"/>
    <property type="project" value="InterPro"/>
</dbReference>
<dbReference type="Proteomes" id="UP000801864">
    <property type="component" value="Unassembled WGS sequence"/>
</dbReference>
<dbReference type="EMBL" id="QLNT01000002">
    <property type="protein sequence ID" value="KAF3076493.1"/>
    <property type="molecule type" value="Genomic_DNA"/>
</dbReference>
<dbReference type="InterPro" id="IPR027417">
    <property type="entry name" value="P-loop_NTPase"/>
</dbReference>
<sequence>MTASQDIISLSNPVLLEKVDKLRDLNIGQHVPLPQLVVVGDQSSGKSSLLESLTGIPFPQDQSLCTRYATQITSRRHSKDSVDVRIIAGPRALEEHRKHVEGFHRQVPSNLEFRKQFVDILKTVNETHIALPIPQLTRYQANERMGIRADVSSGSGTVFSEDVLKIEICGPHEDYLTIIDVPGIFRTTTQGTTKHDIVMVKNLVKRYIKDRRTIILAVLPSNVDIATQEILELAEEFDKSGERTLGVLTKPDLVLEPSAQAAVCDLVQGKKRPLNLGYYLVRNRGPNSGIEGHSELDKIFRKHPWADLPRDRVGIIALKEQLKSLLVAITQREFPALIREIVSQIAECRREFNSLGSPRQDEREQRSFLCQIAGAFQERARAALTADYGTDSVFDQEELRLITHVVNITDVFNADFHEIAHSRNFEKLGRSEPSEEVEMLSDYDGVGKASSIISDLRTLIKKANVGVLWSKEFVELSEIVTLGNTPIPMPRDNFSEWINGVYLTCRGLDLGTFNANFIATAFAEQSRKWSEITKIYMRRIIVTIHRFIAAALRSVCSEEQVRNQVWEAILQNLVKCYKKAMDQVDVLVEVEQRKKPYTLNRQFAEARSKARGYRATEQLYPKARKDTKQFGETQYVVNLDDVAKVAEGKNNMEQLQEDIHDILHAYYSLAADRFIDNVFQLAVDYCLLHGPSSPLKVFTQDWVINLKAEQLERMVGLITVVHGQSCLSGHLYCGYALENMGETTRRIYAQIFDVLTPLHTAGWSKNDLIVIVTNDFDPSQGAIDHPGHALYQCLDSEEEVFYVGYCNQGCDAQGDGYDDICNGE</sequence>
<dbReference type="SUPFAM" id="SSF52540">
    <property type="entry name" value="P-loop containing nucleoside triphosphate hydrolases"/>
    <property type="match status" value="1"/>
</dbReference>
<dbReference type="PROSITE" id="PS51718">
    <property type="entry name" value="G_DYNAMIN_2"/>
    <property type="match status" value="1"/>
</dbReference>
<feature type="domain" description="Dynamin-type G" evidence="3">
    <location>
        <begin position="30"/>
        <end position="335"/>
    </location>
</feature>
<dbReference type="InterPro" id="IPR045063">
    <property type="entry name" value="Dynamin_N"/>
</dbReference>
<dbReference type="GO" id="GO:0048312">
    <property type="term" value="P:intracellular distribution of mitochondria"/>
    <property type="evidence" value="ECO:0007669"/>
    <property type="project" value="TreeGrafter"/>
</dbReference>
<dbReference type="PRINTS" id="PR00195">
    <property type="entry name" value="DYNAMIN"/>
</dbReference>
<dbReference type="PANTHER" id="PTHR11566:SF215">
    <property type="entry name" value="DYNAMIN GTPASE"/>
    <property type="match status" value="1"/>
</dbReference>
<dbReference type="Gene3D" id="3.40.50.300">
    <property type="entry name" value="P-loop containing nucleotide triphosphate hydrolases"/>
    <property type="match status" value="1"/>
</dbReference>
<reference evidence="4 5" key="1">
    <citation type="submission" date="2018-06" db="EMBL/GenBank/DDBJ databases">
        <title>Genome analysis of cellulolytic fungus Trichoderma lentiforme CFAM-422.</title>
        <authorList>
            <person name="Steindorff A.S."/>
            <person name="Formighieri E.F."/>
            <person name="Midorikawa G.E.O."/>
            <person name="Tamietti M.S."/>
            <person name="Ramos E.Z."/>
            <person name="Silva A.S."/>
            <person name="Bon E.P.S."/>
            <person name="Mendes T.D."/>
            <person name="Damaso M.C.T."/>
            <person name="Favaro L.C.L."/>
        </authorList>
    </citation>
    <scope>NUCLEOTIDE SEQUENCE [LARGE SCALE GENOMIC DNA]</scope>
    <source>
        <strain evidence="4 5">CFAM-422</strain>
    </source>
</reference>
<dbReference type="InterPro" id="IPR000375">
    <property type="entry name" value="Dynamin_stalk"/>
</dbReference>
<dbReference type="InterPro" id="IPR030381">
    <property type="entry name" value="G_DYNAMIN_dom"/>
</dbReference>
<dbReference type="GO" id="GO:0005739">
    <property type="term" value="C:mitochondrion"/>
    <property type="evidence" value="ECO:0007669"/>
    <property type="project" value="TreeGrafter"/>
</dbReference>
<gene>
    <name evidence="4" type="ORF">CFAM422_001142</name>
</gene>
<dbReference type="GO" id="GO:0005525">
    <property type="term" value="F:GTP binding"/>
    <property type="evidence" value="ECO:0007669"/>
    <property type="project" value="InterPro"/>
</dbReference>
<dbReference type="AlphaFoldDB" id="A0A9P4XR34"/>
<evidence type="ECO:0000256" key="1">
    <source>
        <dbReference type="ARBA" id="ARBA00022741"/>
    </source>
</evidence>
<dbReference type="Pfam" id="PF01031">
    <property type="entry name" value="Dynamin_M"/>
    <property type="match status" value="1"/>
</dbReference>
<keyword evidence="5" id="KW-1185">Reference proteome</keyword>
<dbReference type="SMART" id="SM00053">
    <property type="entry name" value="DYNc"/>
    <property type="match status" value="1"/>
</dbReference>
<dbReference type="CDD" id="cd08771">
    <property type="entry name" value="DLP_1"/>
    <property type="match status" value="1"/>
</dbReference>
<dbReference type="GO" id="GO:0016020">
    <property type="term" value="C:membrane"/>
    <property type="evidence" value="ECO:0007669"/>
    <property type="project" value="TreeGrafter"/>
</dbReference>
<proteinExistence type="predicted"/>
<keyword evidence="2" id="KW-0342">GTP-binding</keyword>
<dbReference type="GO" id="GO:0016559">
    <property type="term" value="P:peroxisome fission"/>
    <property type="evidence" value="ECO:0007669"/>
    <property type="project" value="TreeGrafter"/>
</dbReference>
<evidence type="ECO:0000313" key="4">
    <source>
        <dbReference type="EMBL" id="KAF3076493.1"/>
    </source>
</evidence>
<name>A0A9P4XR34_9HYPO</name>
<dbReference type="GO" id="GO:0008017">
    <property type="term" value="F:microtubule binding"/>
    <property type="evidence" value="ECO:0007669"/>
    <property type="project" value="TreeGrafter"/>
</dbReference>
<evidence type="ECO:0000256" key="2">
    <source>
        <dbReference type="ARBA" id="ARBA00023134"/>
    </source>
</evidence>
<dbReference type="InterPro" id="IPR022812">
    <property type="entry name" value="Dynamin"/>
</dbReference>
<organism evidence="4 5">
    <name type="scientific">Trichoderma lentiforme</name>
    <dbReference type="NCBI Taxonomy" id="1567552"/>
    <lineage>
        <taxon>Eukaryota</taxon>
        <taxon>Fungi</taxon>
        <taxon>Dikarya</taxon>
        <taxon>Ascomycota</taxon>
        <taxon>Pezizomycotina</taxon>
        <taxon>Sordariomycetes</taxon>
        <taxon>Hypocreomycetidae</taxon>
        <taxon>Hypocreales</taxon>
        <taxon>Hypocreaceae</taxon>
        <taxon>Trichoderma</taxon>
    </lineage>
</organism>
<dbReference type="Pfam" id="PF00350">
    <property type="entry name" value="Dynamin_N"/>
    <property type="match status" value="1"/>
</dbReference>
<comment type="caution">
    <text evidence="4">The sequence shown here is derived from an EMBL/GenBank/DDBJ whole genome shotgun (WGS) entry which is preliminary data.</text>
</comment>
<accession>A0A9P4XR34</accession>
<dbReference type="GO" id="GO:0005874">
    <property type="term" value="C:microtubule"/>
    <property type="evidence" value="ECO:0007669"/>
    <property type="project" value="TreeGrafter"/>
</dbReference>
<evidence type="ECO:0000259" key="3">
    <source>
        <dbReference type="PROSITE" id="PS51718"/>
    </source>
</evidence>
<dbReference type="GO" id="GO:0000266">
    <property type="term" value="P:mitochondrial fission"/>
    <property type="evidence" value="ECO:0007669"/>
    <property type="project" value="TreeGrafter"/>
</dbReference>